<dbReference type="SMART" id="SM00145">
    <property type="entry name" value="PI3Ka"/>
    <property type="match status" value="1"/>
</dbReference>
<dbReference type="GO" id="GO:0048015">
    <property type="term" value="P:phosphatidylinositol-mediated signaling"/>
    <property type="evidence" value="ECO:0007669"/>
    <property type="project" value="TreeGrafter"/>
</dbReference>
<evidence type="ECO:0000256" key="3">
    <source>
        <dbReference type="ARBA" id="ARBA00022679"/>
    </source>
</evidence>
<dbReference type="FunFam" id="1.10.1070.11:FF:000001">
    <property type="entry name" value="Phosphatidylinositol 4,5-bisphosphate 3-kinase catalytic subunit"/>
    <property type="match status" value="1"/>
</dbReference>
<evidence type="ECO:0000256" key="4">
    <source>
        <dbReference type="ARBA" id="ARBA00022741"/>
    </source>
</evidence>
<keyword evidence="3" id="KW-0808">Transferase</keyword>
<dbReference type="InterPro" id="IPR015433">
    <property type="entry name" value="PI3/4_kinase"/>
</dbReference>
<dbReference type="EMBL" id="CCYD01000442">
    <property type="protein sequence ID" value="CEG39724.1"/>
    <property type="molecule type" value="Genomic_DNA"/>
</dbReference>
<dbReference type="PANTHER" id="PTHR10048:SF14">
    <property type="entry name" value="LD28067P"/>
    <property type="match status" value="1"/>
</dbReference>
<feature type="domain" description="PI3K/PI4K catalytic" evidence="9">
    <location>
        <begin position="917"/>
        <end position="1254"/>
    </location>
</feature>
<feature type="region of interest" description="Disordered" evidence="8">
    <location>
        <begin position="1053"/>
        <end position="1084"/>
    </location>
</feature>
<evidence type="ECO:0000259" key="11">
    <source>
        <dbReference type="PROSITE" id="PS51547"/>
    </source>
</evidence>
<dbReference type="InterPro" id="IPR001263">
    <property type="entry name" value="PI3K_accessory_dom"/>
</dbReference>
<dbReference type="Pfam" id="PF00454">
    <property type="entry name" value="PI3_PI4_kinase"/>
    <property type="match status" value="1"/>
</dbReference>
<dbReference type="InterPro" id="IPR016024">
    <property type="entry name" value="ARM-type_fold"/>
</dbReference>
<comment type="catalytic activity">
    <reaction evidence="1">
        <text>a 1,2-diacyl-sn-glycero-3-phospho-(1D-myo-inositol) + ATP = a 1,2-diacyl-sn-glycero-3-phospho-(1D-myo-inositol-3-phosphate) + ADP + H(+)</text>
        <dbReference type="Rhea" id="RHEA:12709"/>
        <dbReference type="ChEBI" id="CHEBI:15378"/>
        <dbReference type="ChEBI" id="CHEBI:30616"/>
        <dbReference type="ChEBI" id="CHEBI:57880"/>
        <dbReference type="ChEBI" id="CHEBI:58088"/>
        <dbReference type="ChEBI" id="CHEBI:456216"/>
        <dbReference type="EC" id="2.7.1.137"/>
    </reaction>
</comment>
<dbReference type="InterPro" id="IPR042236">
    <property type="entry name" value="PI3K_accessory_sf"/>
</dbReference>
<organism evidence="12 13">
    <name type="scientific">Plasmopara halstedii</name>
    <name type="common">Downy mildew of sunflower</name>
    <dbReference type="NCBI Taxonomy" id="4781"/>
    <lineage>
        <taxon>Eukaryota</taxon>
        <taxon>Sar</taxon>
        <taxon>Stramenopiles</taxon>
        <taxon>Oomycota</taxon>
        <taxon>Peronosporomycetes</taxon>
        <taxon>Peronosporales</taxon>
        <taxon>Peronosporaceae</taxon>
        <taxon>Plasmopara</taxon>
    </lineage>
</organism>
<evidence type="ECO:0000256" key="5">
    <source>
        <dbReference type="ARBA" id="ARBA00022777"/>
    </source>
</evidence>
<reference evidence="13" key="1">
    <citation type="submission" date="2014-09" db="EMBL/GenBank/DDBJ databases">
        <authorList>
            <person name="Sharma Rahul"/>
            <person name="Thines Marco"/>
        </authorList>
    </citation>
    <scope>NUCLEOTIDE SEQUENCE [LARGE SCALE GENOMIC DNA]</scope>
</reference>
<evidence type="ECO:0000313" key="12">
    <source>
        <dbReference type="EMBL" id="CEG39724.1"/>
    </source>
</evidence>
<dbReference type="FunFam" id="3.30.1010.10:FF:000008">
    <property type="entry name" value="Phosphatidylinositol 4,5-bisphosphate 3-kinase catalytic subunit gamma"/>
    <property type="match status" value="1"/>
</dbReference>
<evidence type="ECO:0000256" key="2">
    <source>
        <dbReference type="ARBA" id="ARBA00012073"/>
    </source>
</evidence>
<evidence type="ECO:0000256" key="1">
    <source>
        <dbReference type="ARBA" id="ARBA00001498"/>
    </source>
</evidence>
<dbReference type="GO" id="GO:0005942">
    <property type="term" value="C:phosphatidylinositol 3-kinase complex"/>
    <property type="evidence" value="ECO:0007669"/>
    <property type="project" value="TreeGrafter"/>
</dbReference>
<dbReference type="GO" id="GO:0035005">
    <property type="term" value="F:1-phosphatidylinositol-4-phosphate 3-kinase activity"/>
    <property type="evidence" value="ECO:0007669"/>
    <property type="project" value="TreeGrafter"/>
</dbReference>
<dbReference type="PROSITE" id="PS51545">
    <property type="entry name" value="PIK_HELICAL"/>
    <property type="match status" value="1"/>
</dbReference>
<dbReference type="SUPFAM" id="SSF51206">
    <property type="entry name" value="cAMP-binding domain-like"/>
    <property type="match status" value="1"/>
</dbReference>
<name>A0A0P1AG51_PLAHL</name>
<dbReference type="SMART" id="SM00146">
    <property type="entry name" value="PI3Kc"/>
    <property type="match status" value="1"/>
</dbReference>
<feature type="domain" description="PIK helical" evidence="10">
    <location>
        <begin position="675"/>
        <end position="852"/>
    </location>
</feature>
<dbReference type="SUPFAM" id="SSF48371">
    <property type="entry name" value="ARM repeat"/>
    <property type="match status" value="1"/>
</dbReference>
<dbReference type="InterPro" id="IPR018490">
    <property type="entry name" value="cNMP-bd_dom_sf"/>
</dbReference>
<dbReference type="PROSITE" id="PS00915">
    <property type="entry name" value="PI3_4_KINASE_1"/>
    <property type="match status" value="1"/>
</dbReference>
<keyword evidence="4" id="KW-0547">Nucleotide-binding</keyword>
<dbReference type="PROSITE" id="PS51547">
    <property type="entry name" value="C2_PI3K"/>
    <property type="match status" value="1"/>
</dbReference>
<evidence type="ECO:0000313" key="13">
    <source>
        <dbReference type="Proteomes" id="UP000054928"/>
    </source>
</evidence>
<dbReference type="SUPFAM" id="SSF49562">
    <property type="entry name" value="C2 domain (Calcium/lipid-binding domain, CaLB)"/>
    <property type="match status" value="1"/>
</dbReference>
<comment type="similarity">
    <text evidence="7">Belongs to the PI3/PI4-kinase family.</text>
</comment>
<dbReference type="InterPro" id="IPR035892">
    <property type="entry name" value="C2_domain_sf"/>
</dbReference>
<dbReference type="Gene3D" id="1.10.1070.11">
    <property type="entry name" value="Phosphatidylinositol 3-/4-kinase, catalytic domain"/>
    <property type="match status" value="1"/>
</dbReference>
<keyword evidence="13" id="KW-1185">Reference proteome</keyword>
<dbReference type="GO" id="GO:0043491">
    <property type="term" value="P:phosphatidylinositol 3-kinase/protein kinase B signal transduction"/>
    <property type="evidence" value="ECO:0007669"/>
    <property type="project" value="TreeGrafter"/>
</dbReference>
<dbReference type="Gene3D" id="1.25.40.70">
    <property type="entry name" value="Phosphatidylinositol 3-kinase, accessory domain (PIK)"/>
    <property type="match status" value="1"/>
</dbReference>
<keyword evidence="5 12" id="KW-0418">Kinase</keyword>
<dbReference type="PROSITE" id="PS50290">
    <property type="entry name" value="PI3_4_KINASE_3"/>
    <property type="match status" value="1"/>
</dbReference>
<evidence type="ECO:0000256" key="7">
    <source>
        <dbReference type="PROSITE-ProRule" id="PRU00880"/>
    </source>
</evidence>
<dbReference type="OrthoDB" id="67688at2759"/>
<evidence type="ECO:0000256" key="6">
    <source>
        <dbReference type="ARBA" id="ARBA00022840"/>
    </source>
</evidence>
<dbReference type="PANTHER" id="PTHR10048">
    <property type="entry name" value="PHOSPHATIDYLINOSITOL KINASE"/>
    <property type="match status" value="1"/>
</dbReference>
<dbReference type="CDD" id="cd00891">
    <property type="entry name" value="PI3Kc"/>
    <property type="match status" value="1"/>
</dbReference>
<dbReference type="GeneID" id="36405016"/>
<dbReference type="GO" id="GO:0005524">
    <property type="term" value="F:ATP binding"/>
    <property type="evidence" value="ECO:0007669"/>
    <property type="project" value="UniProtKB-KW"/>
</dbReference>
<evidence type="ECO:0000259" key="10">
    <source>
        <dbReference type="PROSITE" id="PS51545"/>
    </source>
</evidence>
<feature type="domain" description="C2 PI3K-type" evidence="11">
    <location>
        <begin position="476"/>
        <end position="651"/>
    </location>
</feature>
<dbReference type="InterPro" id="IPR000403">
    <property type="entry name" value="PI3/4_kinase_cat_dom"/>
</dbReference>
<dbReference type="InterPro" id="IPR018936">
    <property type="entry name" value="PI3/4_kinase_CS"/>
</dbReference>
<dbReference type="GO" id="GO:0016303">
    <property type="term" value="F:1-phosphatidylinositol-3-kinase activity"/>
    <property type="evidence" value="ECO:0007669"/>
    <property type="project" value="UniProtKB-EC"/>
</dbReference>
<accession>A0A0P1AG51</accession>
<protein>
    <recommendedName>
        <fullName evidence="2">phosphatidylinositol 3-kinase</fullName>
        <ecNumber evidence="2">2.7.1.137</ecNumber>
    </recommendedName>
</protein>
<dbReference type="InterPro" id="IPR011009">
    <property type="entry name" value="Kinase-like_dom_sf"/>
</dbReference>
<dbReference type="InterPro" id="IPR036940">
    <property type="entry name" value="PI3/4_kinase_cat_sf"/>
</dbReference>
<keyword evidence="6" id="KW-0067">ATP-binding</keyword>
<dbReference type="SUPFAM" id="SSF56112">
    <property type="entry name" value="Protein kinase-like (PK-like)"/>
    <property type="match status" value="1"/>
</dbReference>
<dbReference type="Proteomes" id="UP000054928">
    <property type="component" value="Unassembled WGS sequence"/>
</dbReference>
<dbReference type="GO" id="GO:0005737">
    <property type="term" value="C:cytoplasm"/>
    <property type="evidence" value="ECO:0007669"/>
    <property type="project" value="TreeGrafter"/>
</dbReference>
<dbReference type="GO" id="GO:0016477">
    <property type="term" value="P:cell migration"/>
    <property type="evidence" value="ECO:0007669"/>
    <property type="project" value="TreeGrafter"/>
</dbReference>
<dbReference type="GO" id="GO:0050920">
    <property type="term" value="P:regulation of chemotaxis"/>
    <property type="evidence" value="ECO:0007669"/>
    <property type="project" value="UniProtKB-ARBA"/>
</dbReference>
<dbReference type="Pfam" id="PF00613">
    <property type="entry name" value="PI3Ka"/>
    <property type="match status" value="1"/>
</dbReference>
<dbReference type="RefSeq" id="XP_024576093.1">
    <property type="nucleotide sequence ID" value="XM_024725302.1"/>
</dbReference>
<evidence type="ECO:0000256" key="8">
    <source>
        <dbReference type="SAM" id="MobiDB-lite"/>
    </source>
</evidence>
<dbReference type="GO" id="GO:0032060">
    <property type="term" value="P:bleb assembly"/>
    <property type="evidence" value="ECO:0007669"/>
    <property type="project" value="UniProtKB-ARBA"/>
</dbReference>
<proteinExistence type="inferred from homology"/>
<dbReference type="AlphaFoldDB" id="A0A0P1AG51"/>
<dbReference type="PROSITE" id="PS00916">
    <property type="entry name" value="PI3_4_KINASE_2"/>
    <property type="match status" value="1"/>
</dbReference>
<dbReference type="STRING" id="4781.A0A0P1AG51"/>
<dbReference type="Gene3D" id="3.30.1010.10">
    <property type="entry name" value="Phosphatidylinositol 3-kinase Catalytic Subunit, Chain A, domain 4"/>
    <property type="match status" value="1"/>
</dbReference>
<dbReference type="GO" id="GO:0005886">
    <property type="term" value="C:plasma membrane"/>
    <property type="evidence" value="ECO:0007669"/>
    <property type="project" value="TreeGrafter"/>
</dbReference>
<dbReference type="InterPro" id="IPR002420">
    <property type="entry name" value="PI3K-type_C2_dom"/>
</dbReference>
<evidence type="ECO:0000259" key="9">
    <source>
        <dbReference type="PROSITE" id="PS50290"/>
    </source>
</evidence>
<dbReference type="OMA" id="IKWVHKT"/>
<sequence length="1266" mass="142892">MVVESDSSIDMHPKMANELRLDSEEAREAARTDIALDQNGSEFQATVEQHGKENKWKLAFRQLMFMKRMNMQFNDRTKNEIELKQQNMSPTSLICSVPYFHTFSADEIKTLVTASRRVRLRPGETLGLGGSNVNSQQKEDFCIVTCGNLALSKVSIPHAIALQQATLCPQQRLGIGDYFLLNGSSDSKVIAMELAEYLTIPMKTILDLNAACGAAIKSEKNDLVLETSEMESFKKWALQFSLIRQKSEYPTAEPGGYANCSVKTFCKDHFSNISPENELDHTLEYVKNALTSIFSARKVRIYAYDDVNEKLIIKFSDEKFSKRYVDIKTSTGQQILERRGPIWIGDALELLSDEIDSNDVARELYRFDSVILAAPFFEFASLQTNRGSTDNAKIVGVLEIVLEASDHEVSLSSATSNDFCILEFVTEELGRYLYFHYERFFDVSSRGLAPQISSSATESSEFGNTELFPSPPEALKSKDDRQLFLNITRAQLNVPEIALLAKVSIQHGSTILFETSTTLRYESHRFSNDGKTLAQSTREVTFDPSSGIELGLKLIDMPHGSHLKLSFVTKTGEVIAWSGLHLFDFGHTLRTGMMLVDIVSPPASGIITPLDIENCLHHDSLNNRTVGSMEITLECSGSYSQMFAFSSLSKPKKSIAFRASIFYKPDNDQTSEMLEVLSLASMPTDRQKLLERLIKDPLVDLSADDRTFIWSSRLVLKNDSALLPAFLLSVEWGNREQVLETYRMLLLWKQPTYLQALQLLSPLYSDPKVRAYAVRCMHALPDHRLQLYLLQLVQALKNERYHDSALARFLLMRALTNPSQIGYLLYWFLKAEAHNPQTAERFNLISGQYLQLCGSYKLEIRQSVYVMKKLEEVAACVKSESSSSGRKEKLSKALEAVVFPDTFQLPLQPRSYCTRVIVENCRVMESKKRPLFLQFESAKAQHGRPYVIFKAGDDLRQDQLVLQILRVMDDLWREAGLDLCLLPYACISTGDEIGMIEVVGDSETLASIIYARHANARTKLSRKLSSAKDALLKDGVLSSWLFQKDKGKATSSQESFDSTLLPPSELNSPMKEETRSKSVSSCFPISPRRRKTSLSVRGLEITQNFVRSCAGYCVATYVLGIGDRHNDNLMLQRSGKFFHIDFGHFLGNFKSKLGVKRERAPFVFTPSMLDIMGGKKSENYQHFQHYACEAFQVLRTNSNLLITLLVLALTCGIPELYNVDCIKWVHKTLMLDLRDDEARDAFKKLIHVALHTTATKLNDAVHLMAH</sequence>
<dbReference type="InterPro" id="IPR035448">
    <property type="entry name" value="PI3Kc"/>
</dbReference>
<dbReference type="EC" id="2.7.1.137" evidence="2"/>